<gene>
    <name evidence="13" type="ORF">AKJ49_02250</name>
</gene>
<dbReference type="HAMAP" id="MF_01286">
    <property type="entry name" value="DGGGP_synth"/>
    <property type="match status" value="1"/>
</dbReference>
<dbReference type="InterPro" id="IPR000537">
    <property type="entry name" value="UbiA_prenyltransferase"/>
</dbReference>
<keyword evidence="14" id="KW-1185">Reference proteome</keyword>
<feature type="transmembrane region" description="Helical" evidence="12">
    <location>
        <begin position="128"/>
        <end position="148"/>
    </location>
</feature>
<protein>
    <recommendedName>
        <fullName evidence="12">Digeranylgeranylglyceryl phosphate synthase</fullName>
        <shortName evidence="12">DGGGP synthase</shortName>
        <shortName evidence="12">DGGGPS</shortName>
        <ecNumber evidence="12">2.5.1.42</ecNumber>
    </recommendedName>
    <alternativeName>
        <fullName evidence="12">(S)-2,3-di-O-geranylgeranylglyceryl phosphate synthase</fullName>
    </alternativeName>
    <alternativeName>
        <fullName evidence="12">Geranylgeranylglycerol-phosphate geranylgeranyltransferase</fullName>
    </alternativeName>
</protein>
<evidence type="ECO:0000313" key="14">
    <source>
        <dbReference type="Proteomes" id="UP000070549"/>
    </source>
</evidence>
<dbReference type="Pfam" id="PF01040">
    <property type="entry name" value="UbiA"/>
    <property type="match status" value="1"/>
</dbReference>
<evidence type="ECO:0000256" key="5">
    <source>
        <dbReference type="ARBA" id="ARBA00022692"/>
    </source>
</evidence>
<dbReference type="InterPro" id="IPR023547">
    <property type="entry name" value="DGGGP_synth"/>
</dbReference>
<evidence type="ECO:0000256" key="10">
    <source>
        <dbReference type="ARBA" id="ARBA00023209"/>
    </source>
</evidence>
<evidence type="ECO:0000256" key="1">
    <source>
        <dbReference type="ARBA" id="ARBA00004651"/>
    </source>
</evidence>
<comment type="similarity">
    <text evidence="12">Belongs to the UbiA prenyltransferase family. DGGGP synthase subfamily.</text>
</comment>
<feature type="transmembrane region" description="Helical" evidence="12">
    <location>
        <begin position="7"/>
        <end position="25"/>
    </location>
</feature>
<dbReference type="PANTHER" id="PTHR42723">
    <property type="entry name" value="CHLOROPHYLL SYNTHASE"/>
    <property type="match status" value="1"/>
</dbReference>
<dbReference type="GO" id="GO:0046474">
    <property type="term" value="P:glycerophospholipid biosynthetic process"/>
    <property type="evidence" value="ECO:0007669"/>
    <property type="project" value="UniProtKB-UniRule"/>
</dbReference>
<reference evidence="13 14" key="1">
    <citation type="journal article" date="2016" name="Sci. Rep.">
        <title>Metabolic traits of an uncultured archaeal lineage -MSBL1- from brine pools of the Red Sea.</title>
        <authorList>
            <person name="Mwirichia R."/>
            <person name="Alam I."/>
            <person name="Rashid M."/>
            <person name="Vinu M."/>
            <person name="Ba-Alawi W."/>
            <person name="Anthony Kamau A."/>
            <person name="Kamanda Ngugi D."/>
            <person name="Goker M."/>
            <person name="Klenk H.P."/>
            <person name="Bajic V."/>
            <person name="Stingl U."/>
        </authorList>
    </citation>
    <scope>NUCLEOTIDE SEQUENCE [LARGE SCALE GENOMIC DNA]</scope>
    <source>
        <strain evidence="13">SCGC-AAA382A03</strain>
    </source>
</reference>
<keyword evidence="7 12" id="KW-1133">Transmembrane helix</keyword>
<keyword evidence="9 12" id="KW-0472">Membrane</keyword>
<dbReference type="GO" id="GO:0005886">
    <property type="term" value="C:plasma membrane"/>
    <property type="evidence" value="ECO:0007669"/>
    <property type="project" value="UniProtKB-SubCell"/>
</dbReference>
<evidence type="ECO:0000256" key="6">
    <source>
        <dbReference type="ARBA" id="ARBA00022842"/>
    </source>
</evidence>
<sequence>MFSLIRPYNCIFAGIGVLIGGLIGLEGIPNANIIFAILAAGIINGAGNTVNDYVDRKVDAINNPDRPIPAGLITPKKALITGTIFFGIGIVFAALTGKISCLLIAILNSSFLILYAKKLKWKGLAGNLTIGYLVGSTFLFGGFAVGNIKTVSILAAMAGFSTVGRELIKDIEDIHGDEKSGSHSFPVKFGRKKAALAAIIFTLIAIFLIPIPYWLNFFGKLYLIPVSISVIVFFIGMFIIGKNQDKEHANQASLMYKIAMGIGLLAFLIGALI</sequence>
<feature type="transmembrane region" description="Helical" evidence="12">
    <location>
        <begin position="84"/>
        <end position="116"/>
    </location>
</feature>
<comment type="caution">
    <text evidence="13">The sequence shown here is derived from an EMBL/GenBank/DDBJ whole genome shotgun (WGS) entry which is preliminary data.</text>
</comment>
<organism evidence="13 14">
    <name type="scientific">candidate division MSBL1 archaeon SCGC-AAA382A03</name>
    <dbReference type="NCBI Taxonomy" id="1698278"/>
    <lineage>
        <taxon>Archaea</taxon>
        <taxon>Methanobacteriati</taxon>
        <taxon>Methanobacteriota</taxon>
        <taxon>candidate division MSBL1</taxon>
    </lineage>
</organism>
<comment type="subcellular location">
    <subcellularLocation>
        <location evidence="1 12">Cell membrane</location>
        <topology evidence="1 12">Multi-pass membrane protein</topology>
    </subcellularLocation>
</comment>
<dbReference type="CDD" id="cd13961">
    <property type="entry name" value="PT_UbiA_DGGGPS"/>
    <property type="match status" value="1"/>
</dbReference>
<keyword evidence="8 12" id="KW-0443">Lipid metabolism</keyword>
<comment type="pathway">
    <text evidence="12">Membrane lipid metabolism; glycerophospholipid metabolism.</text>
</comment>
<keyword evidence="4 12" id="KW-0808">Transferase</keyword>
<dbReference type="Gene3D" id="1.10.357.140">
    <property type="entry name" value="UbiA prenyltransferase"/>
    <property type="match status" value="1"/>
</dbReference>
<keyword evidence="10 12" id="KW-0594">Phospholipid biosynthesis</keyword>
<evidence type="ECO:0000256" key="8">
    <source>
        <dbReference type="ARBA" id="ARBA00023098"/>
    </source>
</evidence>
<evidence type="ECO:0000256" key="3">
    <source>
        <dbReference type="ARBA" id="ARBA00022516"/>
    </source>
</evidence>
<keyword evidence="3 12" id="KW-0444">Lipid biosynthesis</keyword>
<keyword evidence="2 12" id="KW-1003">Cell membrane</keyword>
<dbReference type="EC" id="2.5.1.42" evidence="12"/>
<name>A0A133VCW6_9EURY</name>
<dbReference type="GO" id="GO:0047295">
    <property type="term" value="F:geranylgeranylglycerol-phosphate geranylgeranyltransferase activity"/>
    <property type="evidence" value="ECO:0007669"/>
    <property type="project" value="UniProtKB-UniRule"/>
</dbReference>
<evidence type="ECO:0000256" key="2">
    <source>
        <dbReference type="ARBA" id="ARBA00022475"/>
    </source>
</evidence>
<keyword evidence="11 12" id="KW-1208">Phospholipid metabolism</keyword>
<dbReference type="InterPro" id="IPR050475">
    <property type="entry name" value="Prenyltransferase_related"/>
</dbReference>
<dbReference type="InterPro" id="IPR044878">
    <property type="entry name" value="UbiA_sf"/>
</dbReference>
<proteinExistence type="inferred from homology"/>
<dbReference type="UniPathway" id="UPA00940"/>
<dbReference type="Proteomes" id="UP000070549">
    <property type="component" value="Unassembled WGS sequence"/>
</dbReference>
<dbReference type="AlphaFoldDB" id="A0A133VCW6"/>
<comment type="function">
    <text evidence="12">Prenyltransferase that catalyzes the transfer of the geranylgeranyl moiety of geranylgeranyl diphosphate (GGPP) to the C2 hydroxyl of (S)-3-O-geranylgeranylglyceryl phosphate (GGGP). This reaction is the second ether-bond-formation step in the biosynthesis of archaeal membrane lipids.</text>
</comment>
<evidence type="ECO:0000313" key="13">
    <source>
        <dbReference type="EMBL" id="KXB04293.1"/>
    </source>
</evidence>
<evidence type="ECO:0000256" key="7">
    <source>
        <dbReference type="ARBA" id="ARBA00022989"/>
    </source>
</evidence>
<dbReference type="Gene3D" id="1.20.120.1780">
    <property type="entry name" value="UbiA prenyltransferase"/>
    <property type="match status" value="1"/>
</dbReference>
<evidence type="ECO:0000256" key="11">
    <source>
        <dbReference type="ARBA" id="ARBA00023264"/>
    </source>
</evidence>
<feature type="transmembrane region" description="Helical" evidence="12">
    <location>
        <begin position="194"/>
        <end position="215"/>
    </location>
</feature>
<comment type="catalytic activity">
    <reaction evidence="12">
        <text>sn-3-O-(geranylgeranyl)glycerol 1-phosphate + (2E,6E,10E)-geranylgeranyl diphosphate = 2,3-bis-O-(geranylgeranyl)-sn-glycerol 1-phosphate + diphosphate</text>
        <dbReference type="Rhea" id="RHEA:18109"/>
        <dbReference type="ChEBI" id="CHEBI:33019"/>
        <dbReference type="ChEBI" id="CHEBI:57677"/>
        <dbReference type="ChEBI" id="CHEBI:58756"/>
        <dbReference type="ChEBI" id="CHEBI:58837"/>
        <dbReference type="EC" id="2.5.1.42"/>
    </reaction>
</comment>
<feature type="transmembrane region" description="Helical" evidence="12">
    <location>
        <begin position="31"/>
        <end position="50"/>
    </location>
</feature>
<evidence type="ECO:0000256" key="9">
    <source>
        <dbReference type="ARBA" id="ARBA00023136"/>
    </source>
</evidence>
<feature type="transmembrane region" description="Helical" evidence="12">
    <location>
        <begin position="221"/>
        <end position="241"/>
    </location>
</feature>
<dbReference type="PANTHER" id="PTHR42723:SF1">
    <property type="entry name" value="CHLOROPHYLL SYNTHASE, CHLOROPLASTIC"/>
    <property type="match status" value="1"/>
</dbReference>
<keyword evidence="5 12" id="KW-0812">Transmembrane</keyword>
<comment type="cofactor">
    <cofactor evidence="12">
        <name>Mg(2+)</name>
        <dbReference type="ChEBI" id="CHEBI:18420"/>
    </cofactor>
</comment>
<dbReference type="EMBL" id="LHYC01000077">
    <property type="protein sequence ID" value="KXB04293.1"/>
    <property type="molecule type" value="Genomic_DNA"/>
</dbReference>
<dbReference type="GO" id="GO:0000287">
    <property type="term" value="F:magnesium ion binding"/>
    <property type="evidence" value="ECO:0007669"/>
    <property type="project" value="UniProtKB-UniRule"/>
</dbReference>
<keyword evidence="6 12" id="KW-0460">Magnesium</keyword>
<evidence type="ECO:0000256" key="4">
    <source>
        <dbReference type="ARBA" id="ARBA00022679"/>
    </source>
</evidence>
<evidence type="ECO:0000256" key="12">
    <source>
        <dbReference type="HAMAP-Rule" id="MF_01286"/>
    </source>
</evidence>
<feature type="transmembrane region" description="Helical" evidence="12">
    <location>
        <begin position="253"/>
        <end position="272"/>
    </location>
</feature>
<accession>A0A133VCW6</accession>